<reference evidence="5 7" key="1">
    <citation type="submission" date="2019-08" db="EMBL/GenBank/DDBJ databases">
        <title>Comparative genome analysis confer to the adaptation heavy metal polluted environment.</title>
        <authorList>
            <person name="Li Y."/>
        </authorList>
    </citation>
    <scope>NUCLEOTIDE SEQUENCE [LARGE SCALE GENOMIC DNA]</scope>
    <source>
        <strain evidence="5 7">P2</strain>
    </source>
</reference>
<evidence type="ECO:0000313" key="8">
    <source>
        <dbReference type="Proteomes" id="UP000663940"/>
    </source>
</evidence>
<dbReference type="InterPro" id="IPR009057">
    <property type="entry name" value="Homeodomain-like_sf"/>
</dbReference>
<dbReference type="GO" id="GO:0003700">
    <property type="term" value="F:DNA-binding transcription factor activity"/>
    <property type="evidence" value="ECO:0007669"/>
    <property type="project" value="InterPro"/>
</dbReference>
<dbReference type="RefSeq" id="WP_112654250.1">
    <property type="nucleotide sequence ID" value="NZ_CP043451.1"/>
</dbReference>
<gene>
    <name evidence="5" type="ORF">DIU31_007505</name>
    <name evidence="6" type="ORF">J3L21_20160</name>
</gene>
<feature type="domain" description="HTH araC/xylS-type" evidence="4">
    <location>
        <begin position="200"/>
        <end position="298"/>
    </location>
</feature>
<reference evidence="6 8" key="2">
    <citation type="submission" date="2021-03" db="EMBL/GenBank/DDBJ databases">
        <title>Mucilaginibacter strains isolated from gold and copper mining confer multi heavy-metal resistance.</title>
        <authorList>
            <person name="Li Y."/>
        </authorList>
    </citation>
    <scope>NUCLEOTIDE SEQUENCE [LARGE SCALE GENOMIC DNA]</scope>
    <source>
        <strain evidence="6 8">P2-4</strain>
    </source>
</reference>
<dbReference type="InterPro" id="IPR018060">
    <property type="entry name" value="HTH_AraC"/>
</dbReference>
<dbReference type="Proteomes" id="UP000663940">
    <property type="component" value="Chromosome"/>
</dbReference>
<dbReference type="Gene3D" id="1.10.10.60">
    <property type="entry name" value="Homeodomain-like"/>
    <property type="match status" value="1"/>
</dbReference>
<evidence type="ECO:0000259" key="4">
    <source>
        <dbReference type="PROSITE" id="PS01124"/>
    </source>
</evidence>
<keyword evidence="3" id="KW-0804">Transcription</keyword>
<dbReference type="EMBL" id="CP071880">
    <property type="protein sequence ID" value="QTE47866.1"/>
    <property type="molecule type" value="Genomic_DNA"/>
</dbReference>
<dbReference type="PANTHER" id="PTHR43280">
    <property type="entry name" value="ARAC-FAMILY TRANSCRIPTIONAL REGULATOR"/>
    <property type="match status" value="1"/>
</dbReference>
<dbReference type="AlphaFoldDB" id="A0AAE6JCW5"/>
<dbReference type="SMART" id="SM00342">
    <property type="entry name" value="HTH_ARAC"/>
    <property type="match status" value="1"/>
</dbReference>
<proteinExistence type="predicted"/>
<evidence type="ECO:0000256" key="3">
    <source>
        <dbReference type="ARBA" id="ARBA00023163"/>
    </source>
</evidence>
<evidence type="ECO:0000256" key="1">
    <source>
        <dbReference type="ARBA" id="ARBA00023015"/>
    </source>
</evidence>
<dbReference type="InterPro" id="IPR011051">
    <property type="entry name" value="RmlC_Cupin_sf"/>
</dbReference>
<evidence type="ECO:0000313" key="6">
    <source>
        <dbReference type="EMBL" id="QTE47866.1"/>
    </source>
</evidence>
<keyword evidence="2" id="KW-0238">DNA-binding</keyword>
<dbReference type="SUPFAM" id="SSF51182">
    <property type="entry name" value="RmlC-like cupins"/>
    <property type="match status" value="1"/>
</dbReference>
<sequence length="300" mass="34103">MPKEIRPVQMHTMEQLLAPLGVTNQYKGLHVMSFNPGDIEVPILHPFRSDHFFLTLVHEGELSISANLLEYNLKRNNILMVAPNTVRQFLNVSPDCRLTSIIFTSAYLSATSIHTKNVEAFDFLSSQVNPLLVIDQEAADTLIPIMKILESKMDVRNDLAYQDEVVLSIFTGFIYEIGALYQKQQKIAEVKGTRKEELTFRFLKILPQHFKEERSVQAYAAMLNITPKYLSQTVKEITGKTAGEFIDEIVILEAKVALNDPSLTIAQIAAYLNFADQFFFSKFFKKQCGTSPSKYRQTPL</sequence>
<dbReference type="Pfam" id="PF12833">
    <property type="entry name" value="HTH_18"/>
    <property type="match status" value="1"/>
</dbReference>
<evidence type="ECO:0000313" key="5">
    <source>
        <dbReference type="EMBL" id="QEM03374.1"/>
    </source>
</evidence>
<organism evidence="5 7">
    <name type="scientific">Mucilaginibacter rubeus</name>
    <dbReference type="NCBI Taxonomy" id="2027860"/>
    <lineage>
        <taxon>Bacteria</taxon>
        <taxon>Pseudomonadati</taxon>
        <taxon>Bacteroidota</taxon>
        <taxon>Sphingobacteriia</taxon>
        <taxon>Sphingobacteriales</taxon>
        <taxon>Sphingobacteriaceae</taxon>
        <taxon>Mucilaginibacter</taxon>
    </lineage>
</organism>
<dbReference type="SUPFAM" id="SSF46689">
    <property type="entry name" value="Homeodomain-like"/>
    <property type="match status" value="1"/>
</dbReference>
<dbReference type="EMBL" id="CP043451">
    <property type="protein sequence ID" value="QEM03374.1"/>
    <property type="molecule type" value="Genomic_DNA"/>
</dbReference>
<keyword evidence="8" id="KW-1185">Reference proteome</keyword>
<name>A0AAE6JCW5_9SPHI</name>
<dbReference type="GO" id="GO:0043565">
    <property type="term" value="F:sequence-specific DNA binding"/>
    <property type="evidence" value="ECO:0007669"/>
    <property type="project" value="InterPro"/>
</dbReference>
<dbReference type="PANTHER" id="PTHR43280:SF32">
    <property type="entry name" value="TRANSCRIPTIONAL REGULATORY PROTEIN"/>
    <property type="match status" value="1"/>
</dbReference>
<evidence type="ECO:0000256" key="2">
    <source>
        <dbReference type="ARBA" id="ARBA00023125"/>
    </source>
</evidence>
<evidence type="ECO:0000313" key="7">
    <source>
        <dbReference type="Proteomes" id="UP000250557"/>
    </source>
</evidence>
<accession>A0AAE6JCW5</accession>
<keyword evidence="1" id="KW-0805">Transcription regulation</keyword>
<dbReference type="Proteomes" id="UP000250557">
    <property type="component" value="Chromosome"/>
</dbReference>
<protein>
    <submittedName>
        <fullName evidence="5">AraC family transcriptional regulator</fullName>
    </submittedName>
</protein>
<dbReference type="PROSITE" id="PS01124">
    <property type="entry name" value="HTH_ARAC_FAMILY_2"/>
    <property type="match status" value="1"/>
</dbReference>